<evidence type="ECO:0000313" key="3">
    <source>
        <dbReference type="Proteomes" id="UP000198211"/>
    </source>
</evidence>
<accession>A0A225W8J2</accession>
<gene>
    <name evidence="2" type="ORF">PHMEG_00012915</name>
</gene>
<feature type="signal peptide" evidence="1">
    <location>
        <begin position="1"/>
        <end position="24"/>
    </location>
</feature>
<feature type="chain" id="PRO_5013076038" evidence="1">
    <location>
        <begin position="25"/>
        <end position="182"/>
    </location>
</feature>
<sequence length="182" mass="20547">MRFNCLHALLLVSFAVNLFNFASSEKEVVTQSFDDMGRGPNWISMMLRKGEKEANAPTFKAQIMKQVSKFKEPNKVNPTMIRTQTTSDKRWESTITKLAEGTKLKKLDTSSNKQWKTTFEKFKASGQLKNVDETQAAKITEGVARQVVKTPSKWRYIKKLAEITLGAVLTALIVVGLQSMIK</sequence>
<proteinExistence type="predicted"/>
<dbReference type="OrthoDB" id="125178at2759"/>
<dbReference type="Proteomes" id="UP000198211">
    <property type="component" value="Unassembled WGS sequence"/>
</dbReference>
<name>A0A225W8J2_9STRA</name>
<dbReference type="AlphaFoldDB" id="A0A225W8J2"/>
<evidence type="ECO:0000256" key="1">
    <source>
        <dbReference type="SAM" id="SignalP"/>
    </source>
</evidence>
<keyword evidence="1" id="KW-0732">Signal</keyword>
<organism evidence="2 3">
    <name type="scientific">Phytophthora megakarya</name>
    <dbReference type="NCBI Taxonomy" id="4795"/>
    <lineage>
        <taxon>Eukaryota</taxon>
        <taxon>Sar</taxon>
        <taxon>Stramenopiles</taxon>
        <taxon>Oomycota</taxon>
        <taxon>Peronosporomycetes</taxon>
        <taxon>Peronosporales</taxon>
        <taxon>Peronosporaceae</taxon>
        <taxon>Phytophthora</taxon>
    </lineage>
</organism>
<protein>
    <submittedName>
        <fullName evidence="2">RxLR effector protein</fullName>
    </submittedName>
</protein>
<keyword evidence="3" id="KW-1185">Reference proteome</keyword>
<dbReference type="EMBL" id="NBNE01001511">
    <property type="protein sequence ID" value="OWZ13704.1"/>
    <property type="molecule type" value="Genomic_DNA"/>
</dbReference>
<comment type="caution">
    <text evidence="2">The sequence shown here is derived from an EMBL/GenBank/DDBJ whole genome shotgun (WGS) entry which is preliminary data.</text>
</comment>
<reference evidence="3" key="1">
    <citation type="submission" date="2017-03" db="EMBL/GenBank/DDBJ databases">
        <title>Phytopthora megakarya and P. palmivora, two closely related causual agents of cacao black pod achieved similar genome size and gene model numbers by different mechanisms.</title>
        <authorList>
            <person name="Ali S."/>
            <person name="Shao J."/>
            <person name="Larry D.J."/>
            <person name="Kronmiller B."/>
            <person name="Shen D."/>
            <person name="Strem M.D."/>
            <person name="Melnick R.L."/>
            <person name="Guiltinan M.J."/>
            <person name="Tyler B.M."/>
            <person name="Meinhardt L.W."/>
            <person name="Bailey B.A."/>
        </authorList>
    </citation>
    <scope>NUCLEOTIDE SEQUENCE [LARGE SCALE GENOMIC DNA]</scope>
    <source>
        <strain evidence="3">zdho120</strain>
    </source>
</reference>
<evidence type="ECO:0000313" key="2">
    <source>
        <dbReference type="EMBL" id="OWZ13704.1"/>
    </source>
</evidence>